<evidence type="ECO:0000313" key="2">
    <source>
        <dbReference type="EMBL" id="MBB6061031.1"/>
    </source>
</evidence>
<comment type="caution">
    <text evidence="2">The sequence shown here is derived from an EMBL/GenBank/DDBJ whole genome shotgun (WGS) entry which is preliminary data.</text>
</comment>
<keyword evidence="1" id="KW-0732">Signal</keyword>
<evidence type="ECO:0008006" key="4">
    <source>
        <dbReference type="Google" id="ProtNLM"/>
    </source>
</evidence>
<feature type="chain" id="PRO_5030647133" description="Outer membrane protein beta-barrel domain-containing protein" evidence="1">
    <location>
        <begin position="20"/>
        <end position="385"/>
    </location>
</feature>
<protein>
    <recommendedName>
        <fullName evidence="4">Outer membrane protein beta-barrel domain-containing protein</fullName>
    </recommendedName>
</protein>
<dbReference type="AlphaFoldDB" id="A0A7W9T405"/>
<feature type="signal peptide" evidence="1">
    <location>
        <begin position="1"/>
        <end position="19"/>
    </location>
</feature>
<accession>A0A7W9T405</accession>
<proteinExistence type="predicted"/>
<evidence type="ECO:0000256" key="1">
    <source>
        <dbReference type="SAM" id="SignalP"/>
    </source>
</evidence>
<dbReference type="EMBL" id="JACHGG010000007">
    <property type="protein sequence ID" value="MBB6061031.1"/>
    <property type="molecule type" value="Genomic_DNA"/>
</dbReference>
<dbReference type="Proteomes" id="UP000532746">
    <property type="component" value="Unassembled WGS sequence"/>
</dbReference>
<keyword evidence="3" id="KW-1185">Reference proteome</keyword>
<gene>
    <name evidence="2" type="ORF">HNQ93_003907</name>
</gene>
<sequence length="385" mass="42717">MLRFYFLLLCTLGSFAAFAQGIAGYVVMPAGDTLRGYVKEQSLHLIEFYPLTDSKPQYFRPSQVRAYGFGASAPHTSRPVRLRSGQDSLCFVQAVLSGPASLYGYFADSTKLMLAPPTSDTLYELTARNWHLLFGRYLGNCPSLDMTDKRVLNLAFNQRSVRDLIIRYNQCIAPAWQPTRLNTSVTEPSLVLQAGVVYSILTDRTRIYATSPDLRPGALISAELRHTRSSGWWVSAGGTLQHLRGGLQPYNIYTGTSLYTTTVTESYQLNSVALLGSFGRNFGQPGKIRPFAFLSVGGNLFFSSYYRIHQENSHPLFPAPADADTNQSGEFGLQASGGAGLLFPLRPQREVQVHFSYGQNALVFSPDFLRTHVFTLQVGYVLVKK</sequence>
<dbReference type="RefSeq" id="WP_183404965.1">
    <property type="nucleotide sequence ID" value="NZ_JACHGG010000007.1"/>
</dbReference>
<evidence type="ECO:0000313" key="3">
    <source>
        <dbReference type="Proteomes" id="UP000532746"/>
    </source>
</evidence>
<reference evidence="2 3" key="1">
    <citation type="submission" date="2020-08" db="EMBL/GenBank/DDBJ databases">
        <title>Genomic Encyclopedia of Type Strains, Phase IV (KMG-IV): sequencing the most valuable type-strain genomes for metagenomic binning, comparative biology and taxonomic classification.</title>
        <authorList>
            <person name="Goeker M."/>
        </authorList>
    </citation>
    <scope>NUCLEOTIDE SEQUENCE [LARGE SCALE GENOMIC DNA]</scope>
    <source>
        <strain evidence="2 3">DSM 26718</strain>
    </source>
</reference>
<organism evidence="2 3">
    <name type="scientific">Hymenobacter luteus</name>
    <dbReference type="NCBI Taxonomy" id="1411122"/>
    <lineage>
        <taxon>Bacteria</taxon>
        <taxon>Pseudomonadati</taxon>
        <taxon>Bacteroidota</taxon>
        <taxon>Cytophagia</taxon>
        <taxon>Cytophagales</taxon>
        <taxon>Hymenobacteraceae</taxon>
        <taxon>Hymenobacter</taxon>
    </lineage>
</organism>
<name>A0A7W9T405_9BACT</name>